<dbReference type="EMBL" id="QLZQ01000004">
    <property type="protein sequence ID" value="RAZ67273.1"/>
    <property type="molecule type" value="Genomic_DNA"/>
</dbReference>
<dbReference type="Proteomes" id="UP000251869">
    <property type="component" value="Unassembled WGS sequence"/>
</dbReference>
<protein>
    <recommendedName>
        <fullName evidence="3">CD-NTase-associated protein 12/Pycsar effector protein TIR domain-containing protein</fullName>
    </recommendedName>
</protein>
<name>A0A365K3P7_9BACL</name>
<dbReference type="OrthoDB" id="284716at2"/>
<organism evidence="1 2">
    <name type="scientific">Planococcus maitriensis</name>
    <dbReference type="NCBI Taxonomy" id="221799"/>
    <lineage>
        <taxon>Bacteria</taxon>
        <taxon>Bacillati</taxon>
        <taxon>Bacillota</taxon>
        <taxon>Bacilli</taxon>
        <taxon>Bacillales</taxon>
        <taxon>Caryophanaceae</taxon>
        <taxon>Planococcus</taxon>
    </lineage>
</organism>
<reference evidence="1 2" key="1">
    <citation type="submission" date="2018-06" db="EMBL/GenBank/DDBJ databases">
        <title>The draft genome sequences of strains SCU63 and S1.</title>
        <authorList>
            <person name="Gan L."/>
        </authorList>
    </citation>
    <scope>NUCLEOTIDE SEQUENCE [LARGE SCALE GENOMIC DNA]</scope>
    <source>
        <strain evidence="1 2">S1</strain>
    </source>
</reference>
<accession>A0A365K3P7</accession>
<comment type="caution">
    <text evidence="1">The sequence shown here is derived from an EMBL/GenBank/DDBJ whole genome shotgun (WGS) entry which is preliminary data.</text>
</comment>
<dbReference type="RefSeq" id="WP_112233211.1">
    <property type="nucleotide sequence ID" value="NZ_QLZQ01000004.1"/>
</dbReference>
<dbReference type="SUPFAM" id="SSF52309">
    <property type="entry name" value="N-(deoxy)ribosyltransferase-like"/>
    <property type="match status" value="1"/>
</dbReference>
<gene>
    <name evidence="1" type="ORF">DP119_10940</name>
</gene>
<evidence type="ECO:0000313" key="2">
    <source>
        <dbReference type="Proteomes" id="UP000251869"/>
    </source>
</evidence>
<dbReference type="AlphaFoldDB" id="A0A365K3P7"/>
<dbReference type="Gene3D" id="3.40.50.450">
    <property type="match status" value="1"/>
</dbReference>
<proteinExistence type="predicted"/>
<evidence type="ECO:0000313" key="1">
    <source>
        <dbReference type="EMBL" id="RAZ67273.1"/>
    </source>
</evidence>
<sequence length="284" mass="33092">MGKLKNAVLDLEISNETLKDFKISVMNKINFKRESINMEFEDNEMHYGESAVEAYSTMFEFPALLVVEVLSELGYSKDTLTIKTREEYSGPHLLGSYMYYEVDEVWDFIEGLEGKDFLITVLLISSSNSDWQSITSITQLIIKELYNYKIKINHRNPTVFIAMSFGNKMQNARETIVRVIKEYGYEAVLIDMKEHNNQIVPEIFNEIENSSFVVGDLTEQKRGVYLEVGYAMAKDKQVILTVKKEDFNENHFDVSQINTIIWDAEIELERRLRSRIKAMHLQNF</sequence>
<keyword evidence="2" id="KW-1185">Reference proteome</keyword>
<evidence type="ECO:0008006" key="3">
    <source>
        <dbReference type="Google" id="ProtNLM"/>
    </source>
</evidence>